<keyword evidence="1" id="KW-0812">Transmembrane</keyword>
<reference evidence="2 3" key="1">
    <citation type="submission" date="2018-06" db="EMBL/GenBank/DDBJ databases">
        <authorList>
            <consortium name="Pathogen Informatics"/>
            <person name="Doyle S."/>
        </authorList>
    </citation>
    <scope>NUCLEOTIDE SEQUENCE [LARGE SCALE GENOMIC DNA]</scope>
    <source>
        <strain evidence="2 3">NCTC13149</strain>
    </source>
</reference>
<dbReference type="AlphaFoldDB" id="A0A379C5C7"/>
<evidence type="ECO:0000256" key="1">
    <source>
        <dbReference type="SAM" id="Phobius"/>
    </source>
</evidence>
<proteinExistence type="predicted"/>
<feature type="transmembrane region" description="Helical" evidence="1">
    <location>
        <begin position="6"/>
        <end position="24"/>
    </location>
</feature>
<evidence type="ECO:0000313" key="2">
    <source>
        <dbReference type="EMBL" id="SUB56817.1"/>
    </source>
</evidence>
<sequence>MYKKSLVSIFIIFLLVAGFYFNNYHDKKVTKTQYEKMTGREISKEEWEEITKDGQVEIIGGADGPTSIYVKNSK</sequence>
<dbReference type="OrthoDB" id="1698300at2"/>
<dbReference type="STRING" id="1122949.GCA_000378725_00423"/>
<keyword evidence="1" id="KW-0472">Membrane</keyword>
<organism evidence="2 3">
    <name type="scientific">Peptoniphilus lacrimalis</name>
    <dbReference type="NCBI Taxonomy" id="33031"/>
    <lineage>
        <taxon>Bacteria</taxon>
        <taxon>Bacillati</taxon>
        <taxon>Bacillota</taxon>
        <taxon>Tissierellia</taxon>
        <taxon>Tissierellales</taxon>
        <taxon>Peptoniphilaceae</taxon>
        <taxon>Peptoniphilus</taxon>
    </lineage>
</organism>
<accession>A0A379C5C7</accession>
<protein>
    <submittedName>
        <fullName evidence="2">Uncharacterized protein</fullName>
    </submittedName>
</protein>
<evidence type="ECO:0000313" key="3">
    <source>
        <dbReference type="Proteomes" id="UP000255517"/>
    </source>
</evidence>
<dbReference type="EMBL" id="UGSZ01000001">
    <property type="protein sequence ID" value="SUB56817.1"/>
    <property type="molecule type" value="Genomic_DNA"/>
</dbReference>
<name>A0A379C5C7_9FIRM</name>
<keyword evidence="1" id="KW-1133">Transmembrane helix</keyword>
<dbReference type="RefSeq" id="WP_019034378.1">
    <property type="nucleotide sequence ID" value="NZ_UGSZ01000001.1"/>
</dbReference>
<dbReference type="Proteomes" id="UP000255517">
    <property type="component" value="Unassembled WGS sequence"/>
</dbReference>
<gene>
    <name evidence="2" type="ORF">NCTC13149_00625</name>
</gene>